<evidence type="ECO:0000256" key="1">
    <source>
        <dbReference type="ARBA" id="ARBA00004613"/>
    </source>
</evidence>
<gene>
    <name evidence="9" type="primary">LOC104612043</name>
</gene>
<dbReference type="GO" id="GO:0005576">
    <property type="term" value="C:extracellular region"/>
    <property type="evidence" value="ECO:0007669"/>
    <property type="project" value="UniProtKB-SubCell"/>
</dbReference>
<keyword evidence="8" id="KW-1185">Reference proteome</keyword>
<comment type="subcellular location">
    <subcellularLocation>
        <location evidence="1">Secreted</location>
    </subcellularLocation>
</comment>
<evidence type="ECO:0000313" key="9">
    <source>
        <dbReference type="RefSeq" id="XP_010277653.1"/>
    </source>
</evidence>
<keyword evidence="3" id="KW-0964">Secreted</keyword>
<dbReference type="AlphaFoldDB" id="A0A1U8B925"/>
<keyword evidence="6" id="KW-0442">Lipid degradation</keyword>
<dbReference type="OrthoDB" id="1600564at2759"/>
<evidence type="ECO:0000256" key="6">
    <source>
        <dbReference type="ARBA" id="ARBA00022963"/>
    </source>
</evidence>
<dbReference type="PROSITE" id="PS51257">
    <property type="entry name" value="PROKAR_LIPOPROTEIN"/>
    <property type="match status" value="1"/>
</dbReference>
<dbReference type="GeneID" id="104612043"/>
<dbReference type="Gene3D" id="3.40.50.1110">
    <property type="entry name" value="SGNH hydrolase"/>
    <property type="match status" value="1"/>
</dbReference>
<dbReference type="InterPro" id="IPR035669">
    <property type="entry name" value="SGNH_plant_lipase-like"/>
</dbReference>
<evidence type="ECO:0000256" key="5">
    <source>
        <dbReference type="ARBA" id="ARBA00022801"/>
    </source>
</evidence>
<proteinExistence type="inferred from homology"/>
<evidence type="ECO:0000256" key="2">
    <source>
        <dbReference type="ARBA" id="ARBA00008668"/>
    </source>
</evidence>
<dbReference type="Proteomes" id="UP000189703">
    <property type="component" value="Unplaced"/>
</dbReference>
<name>A0A1U8B925_NELNU</name>
<reference evidence="9" key="1">
    <citation type="submission" date="2025-08" db="UniProtKB">
        <authorList>
            <consortium name="RefSeq"/>
        </authorList>
    </citation>
    <scope>IDENTIFICATION</scope>
</reference>
<sequence>MAVEKAVPVLFFFFSLSLLPTQLLCGCREGFEEGQAKINGLFVFGSSLVDNGNNNHINSTAKADYLPYGVDFPLGPSGRFTNGKNVIDLIGELLQLPSLIPPFADPMTTGDKIVHGVNFASGGSGILDDTGSISGQVINLNQQIKNFEEVTLPQLGDQLGRKTTETSISDYLFVVGTGGNDYLLNYFLPNRPIKLSLGAFTSDLIAQLSQQLEKLYSLGGRKFILMSIYPIGCIPVVKKNLNIQHGCVEALNQAAHLFNTQLKSLVDDIKPKMPGSNVIFVDSYQIISDIINDPTSTGFNDTSNACCEVLSIPEGGNGISCKRNGRTCGDRKSYVFFDGLHPSESVNTLIAKKAFASNLTSEVYPINVQQLAKL</sequence>
<protein>
    <submittedName>
        <fullName evidence="9">GDSL esterase/lipase At1g71250-like</fullName>
    </submittedName>
</protein>
<evidence type="ECO:0000256" key="4">
    <source>
        <dbReference type="ARBA" id="ARBA00022729"/>
    </source>
</evidence>
<dbReference type="SUPFAM" id="SSF52266">
    <property type="entry name" value="SGNH hydrolase"/>
    <property type="match status" value="1"/>
</dbReference>
<dbReference type="GO" id="GO:0016788">
    <property type="term" value="F:hydrolase activity, acting on ester bonds"/>
    <property type="evidence" value="ECO:0007669"/>
    <property type="project" value="InterPro"/>
</dbReference>
<dbReference type="RefSeq" id="XP_010277653.1">
    <property type="nucleotide sequence ID" value="XM_010279351.2"/>
</dbReference>
<comment type="similarity">
    <text evidence="2">Belongs to the 'GDSL' lipolytic enzyme family.</text>
</comment>
<dbReference type="eggNOG" id="ENOG502QSH3">
    <property type="taxonomic scope" value="Eukaryota"/>
</dbReference>
<dbReference type="Pfam" id="PF00657">
    <property type="entry name" value="Lipase_GDSL"/>
    <property type="match status" value="1"/>
</dbReference>
<evidence type="ECO:0000256" key="7">
    <source>
        <dbReference type="ARBA" id="ARBA00023098"/>
    </source>
</evidence>
<dbReference type="InterPro" id="IPR036514">
    <property type="entry name" value="SGNH_hydro_sf"/>
</dbReference>
<keyword evidence="5" id="KW-0378">Hydrolase</keyword>
<dbReference type="OMA" id="SNACCEV"/>
<accession>A0A1U8B925</accession>
<evidence type="ECO:0000256" key="3">
    <source>
        <dbReference type="ARBA" id="ARBA00022525"/>
    </source>
</evidence>
<dbReference type="InterPro" id="IPR051238">
    <property type="entry name" value="GDSL_esterase/lipase"/>
</dbReference>
<dbReference type="CDD" id="cd01837">
    <property type="entry name" value="SGNH_plant_lipase_like"/>
    <property type="match status" value="1"/>
</dbReference>
<dbReference type="KEGG" id="nnu:104612043"/>
<keyword evidence="4" id="KW-0732">Signal</keyword>
<dbReference type="PANTHER" id="PTHR45650:SF2">
    <property type="entry name" value="OS06G0560700 PROTEIN"/>
    <property type="match status" value="1"/>
</dbReference>
<dbReference type="InterPro" id="IPR001087">
    <property type="entry name" value="GDSL"/>
</dbReference>
<organism evidence="8 9">
    <name type="scientific">Nelumbo nucifera</name>
    <name type="common">Sacred lotus</name>
    <dbReference type="NCBI Taxonomy" id="4432"/>
    <lineage>
        <taxon>Eukaryota</taxon>
        <taxon>Viridiplantae</taxon>
        <taxon>Streptophyta</taxon>
        <taxon>Embryophyta</taxon>
        <taxon>Tracheophyta</taxon>
        <taxon>Spermatophyta</taxon>
        <taxon>Magnoliopsida</taxon>
        <taxon>Proteales</taxon>
        <taxon>Nelumbonaceae</taxon>
        <taxon>Nelumbo</taxon>
    </lineage>
</organism>
<dbReference type="GO" id="GO:0016042">
    <property type="term" value="P:lipid catabolic process"/>
    <property type="evidence" value="ECO:0007669"/>
    <property type="project" value="UniProtKB-KW"/>
</dbReference>
<evidence type="ECO:0000313" key="8">
    <source>
        <dbReference type="Proteomes" id="UP000189703"/>
    </source>
</evidence>
<dbReference type="PANTHER" id="PTHR45650">
    <property type="entry name" value="GDSL-LIKE LIPASE/ACYLHYDROLASE-RELATED"/>
    <property type="match status" value="1"/>
</dbReference>
<keyword evidence="7" id="KW-0443">Lipid metabolism</keyword>